<evidence type="ECO:0000256" key="2">
    <source>
        <dbReference type="SAM" id="MobiDB-lite"/>
    </source>
</evidence>
<keyword evidence="5" id="KW-1185">Reference proteome</keyword>
<dbReference type="FunFam" id="3.40.50.10140:FF:000007">
    <property type="entry name" value="Disease resistance protein (TIR-NBS-LRR class)"/>
    <property type="match status" value="1"/>
</dbReference>
<dbReference type="Proteomes" id="UP001346149">
    <property type="component" value="Unassembled WGS sequence"/>
</dbReference>
<evidence type="ECO:0000313" key="5">
    <source>
        <dbReference type="Proteomes" id="UP001346149"/>
    </source>
</evidence>
<evidence type="ECO:0000313" key="4">
    <source>
        <dbReference type="EMBL" id="KAK4782536.1"/>
    </source>
</evidence>
<organism evidence="4 5">
    <name type="scientific">Trapa natans</name>
    <name type="common">Water chestnut</name>
    <dbReference type="NCBI Taxonomy" id="22666"/>
    <lineage>
        <taxon>Eukaryota</taxon>
        <taxon>Viridiplantae</taxon>
        <taxon>Streptophyta</taxon>
        <taxon>Embryophyta</taxon>
        <taxon>Tracheophyta</taxon>
        <taxon>Spermatophyta</taxon>
        <taxon>Magnoliopsida</taxon>
        <taxon>eudicotyledons</taxon>
        <taxon>Gunneridae</taxon>
        <taxon>Pentapetalae</taxon>
        <taxon>rosids</taxon>
        <taxon>malvids</taxon>
        <taxon>Myrtales</taxon>
        <taxon>Lythraceae</taxon>
        <taxon>Trapa</taxon>
    </lineage>
</organism>
<sequence>MAAIEELTDSGSFTREGWEVFLSFRGSDTRRSFISHLASCLKGRGINVFIDYDLRRGNPISKQLMGIIRSSRVSVVVFSRNYGQSRWCLQELCEIMKCSKMLPGRVVLPVFYNVTPNDVRRQGGQFGEEFYKYKDDRNFARWKDALTEAADLSGWDVSDPANGPEAEISRKIADRICKELDNTGYRDVGKYPVGLEHRINQVLSITGCSKISSLPDDIGLLESLVELLADGAPIAKLPLSLGNLKNLKKLYLHGYDRWKSRSISELFWPFAESLGQFLYIPWSNIPEYFEYQSRGTSLTFQVSPCGIDKIVVSFVLSSTKRQPAVPSCLPSVFLYSITSGQQLEADSFSEESIRTEDQLGVLYFKPSLMMDIQQSAAITTQVTLQIEPVADWVIKGVGVHLEEKKRPRCPIIDLDEPEPDSERAGPSHGGSSEEYLPEDELTMEISGGDHRWTLLLLNEI</sequence>
<accession>A0AAN7QZN5</accession>
<dbReference type="AlphaFoldDB" id="A0AAN7QZN5"/>
<dbReference type="Gene3D" id="3.40.50.10140">
    <property type="entry name" value="Toll/interleukin-1 receptor homology (TIR) domain"/>
    <property type="match status" value="1"/>
</dbReference>
<reference evidence="4 5" key="1">
    <citation type="journal article" date="2023" name="Hortic Res">
        <title>Pangenome of water caltrop reveals structural variations and asymmetric subgenome divergence after allopolyploidization.</title>
        <authorList>
            <person name="Zhang X."/>
            <person name="Chen Y."/>
            <person name="Wang L."/>
            <person name="Yuan Y."/>
            <person name="Fang M."/>
            <person name="Shi L."/>
            <person name="Lu R."/>
            <person name="Comes H.P."/>
            <person name="Ma Y."/>
            <person name="Chen Y."/>
            <person name="Huang G."/>
            <person name="Zhou Y."/>
            <person name="Zheng Z."/>
            <person name="Qiu Y."/>
        </authorList>
    </citation>
    <scope>NUCLEOTIDE SEQUENCE [LARGE SCALE GENOMIC DNA]</scope>
    <source>
        <strain evidence="4">F231</strain>
    </source>
</reference>
<proteinExistence type="predicted"/>
<dbReference type="EMBL" id="JAXQNO010000016">
    <property type="protein sequence ID" value="KAK4782536.1"/>
    <property type="molecule type" value="Genomic_DNA"/>
</dbReference>
<dbReference type="SMART" id="SM00255">
    <property type="entry name" value="TIR"/>
    <property type="match status" value="1"/>
</dbReference>
<keyword evidence="1" id="KW-0520">NAD</keyword>
<dbReference type="PANTHER" id="PTHR32009:SF160">
    <property type="entry name" value="DISEASE RESISTANCE PROTEIN (TIR-NBS-LRR CLASS)"/>
    <property type="match status" value="1"/>
</dbReference>
<feature type="region of interest" description="Disordered" evidence="2">
    <location>
        <begin position="408"/>
        <end position="439"/>
    </location>
</feature>
<dbReference type="Gene3D" id="3.80.10.10">
    <property type="entry name" value="Ribonuclease Inhibitor"/>
    <property type="match status" value="1"/>
</dbReference>
<dbReference type="InterPro" id="IPR032675">
    <property type="entry name" value="LRR_dom_sf"/>
</dbReference>
<gene>
    <name evidence="4" type="ORF">SAY86_016638</name>
</gene>
<protein>
    <recommendedName>
        <fullName evidence="3">TIR domain-containing protein</fullName>
    </recommendedName>
</protein>
<dbReference type="PROSITE" id="PS50104">
    <property type="entry name" value="TIR"/>
    <property type="match status" value="1"/>
</dbReference>
<dbReference type="GO" id="GO:0007165">
    <property type="term" value="P:signal transduction"/>
    <property type="evidence" value="ECO:0007669"/>
    <property type="project" value="InterPro"/>
</dbReference>
<dbReference type="SUPFAM" id="SSF52047">
    <property type="entry name" value="RNI-like"/>
    <property type="match status" value="1"/>
</dbReference>
<dbReference type="SUPFAM" id="SSF52200">
    <property type="entry name" value="Toll/Interleukin receptor TIR domain"/>
    <property type="match status" value="1"/>
</dbReference>
<evidence type="ECO:0000256" key="1">
    <source>
        <dbReference type="ARBA" id="ARBA00023027"/>
    </source>
</evidence>
<name>A0AAN7QZN5_TRANT</name>
<comment type="caution">
    <text evidence="4">The sequence shown here is derived from an EMBL/GenBank/DDBJ whole genome shotgun (WGS) entry which is preliminary data.</text>
</comment>
<dbReference type="Pfam" id="PF01582">
    <property type="entry name" value="TIR"/>
    <property type="match status" value="1"/>
</dbReference>
<dbReference type="InterPro" id="IPR000157">
    <property type="entry name" value="TIR_dom"/>
</dbReference>
<dbReference type="InterPro" id="IPR035897">
    <property type="entry name" value="Toll_tir_struct_dom_sf"/>
</dbReference>
<feature type="domain" description="TIR" evidence="3">
    <location>
        <begin position="16"/>
        <end position="180"/>
    </location>
</feature>
<evidence type="ECO:0000259" key="3">
    <source>
        <dbReference type="PROSITE" id="PS50104"/>
    </source>
</evidence>
<dbReference type="PANTHER" id="PTHR32009">
    <property type="entry name" value="TMV RESISTANCE PROTEIN N-LIKE"/>
    <property type="match status" value="1"/>
</dbReference>